<sequence>MEITIQTDEPLQHPRADVLQRHSAAVTPATSDDANIYQDSLQASSDSEYSANEFSRSKLSSTELREVQAATKSRNPMKLPASATTLQIARLHVQLDDSRYAETHQSFGYTALVSYGTSNAPEVSNMAGQVDLAYQASKAAEHVFFAHKSAFKQIESWRQHGILILASIPKRILLPLLDGSFSRRIMSPSATQPDLKMFWAVNDDRDQMSSWARRANQKGDFVPALYVRELVDDRGQSPTVKQLRKMVLHLRGYLSGDPRLHQQNADIDNQSRLNRSDKKSIASGLHYHLQGSPTRVQNAHTFADALERRLEALAPVGSAGEDIPLPTPLRYFGYSANEIDRQKAHESGKTFLSALALDILKYEYQDSNGVPEFRFETRVFAFLTNREECSIGEELFTRVGGGYFYTGRGFNIADAGVSCASGNLGQKSKEAADTLWGYCISFREDIHFLRRLDVELDISVPKYKADNERRKEAAAQIEQDREAKHKQKERIQALEDRVAALKATAGPSKDKVSSHRCRIYFDPDLPSQLRASLKELEQEMHSRQKEHQQAVKEHQQAVKDHEDFMQQARSFLQEGRKFLHDTED</sequence>
<protein>
    <submittedName>
        <fullName evidence="3">Uncharacterized protein</fullName>
    </submittedName>
</protein>
<proteinExistence type="predicted"/>
<comment type="caution">
    <text evidence="3">The sequence shown here is derived from an EMBL/GenBank/DDBJ whole genome shotgun (WGS) entry which is preliminary data.</text>
</comment>
<evidence type="ECO:0000256" key="1">
    <source>
        <dbReference type="SAM" id="Coils"/>
    </source>
</evidence>
<reference evidence="3 4" key="1">
    <citation type="submission" date="2024-02" db="EMBL/GenBank/DDBJ databases">
        <title>De novo assembly and annotation of 12 fungi associated with fruit tree decline syndrome in Ontario, Canada.</title>
        <authorList>
            <person name="Sulman M."/>
            <person name="Ellouze W."/>
            <person name="Ilyukhin E."/>
        </authorList>
    </citation>
    <scope>NUCLEOTIDE SEQUENCE [LARGE SCALE GENOMIC DNA]</scope>
    <source>
        <strain evidence="3 4">M42-189</strain>
    </source>
</reference>
<dbReference type="EMBL" id="JAKJXO020000001">
    <property type="protein sequence ID" value="KAL1612899.1"/>
    <property type="molecule type" value="Genomic_DNA"/>
</dbReference>
<evidence type="ECO:0000256" key="2">
    <source>
        <dbReference type="SAM" id="MobiDB-lite"/>
    </source>
</evidence>
<keyword evidence="1" id="KW-0175">Coiled coil</keyword>
<gene>
    <name evidence="3" type="ORF">SLS60_001129</name>
</gene>
<evidence type="ECO:0000313" key="4">
    <source>
        <dbReference type="Proteomes" id="UP001521785"/>
    </source>
</evidence>
<evidence type="ECO:0000313" key="3">
    <source>
        <dbReference type="EMBL" id="KAL1612899.1"/>
    </source>
</evidence>
<feature type="coiled-coil region" evidence="1">
    <location>
        <begin position="470"/>
        <end position="504"/>
    </location>
</feature>
<name>A0ABR3S9A1_9PLEO</name>
<feature type="region of interest" description="Disordered" evidence="2">
    <location>
        <begin position="539"/>
        <end position="561"/>
    </location>
</feature>
<organism evidence="3 4">
    <name type="scientific">Paraconiothyrium brasiliense</name>
    <dbReference type="NCBI Taxonomy" id="300254"/>
    <lineage>
        <taxon>Eukaryota</taxon>
        <taxon>Fungi</taxon>
        <taxon>Dikarya</taxon>
        <taxon>Ascomycota</taxon>
        <taxon>Pezizomycotina</taxon>
        <taxon>Dothideomycetes</taxon>
        <taxon>Pleosporomycetidae</taxon>
        <taxon>Pleosporales</taxon>
        <taxon>Massarineae</taxon>
        <taxon>Didymosphaeriaceae</taxon>
        <taxon>Paraconiothyrium</taxon>
    </lineage>
</organism>
<dbReference type="Proteomes" id="UP001521785">
    <property type="component" value="Unassembled WGS sequence"/>
</dbReference>
<accession>A0ABR3S9A1</accession>
<keyword evidence="4" id="KW-1185">Reference proteome</keyword>